<evidence type="ECO:0000256" key="2">
    <source>
        <dbReference type="ARBA" id="ARBA00022679"/>
    </source>
</evidence>
<dbReference type="PANTHER" id="PTHR48228">
    <property type="entry name" value="SUCCINYL-COA--D-CITRAMALATE COA-TRANSFERASE"/>
    <property type="match status" value="1"/>
</dbReference>
<protein>
    <submittedName>
        <fullName evidence="3">Crotonobetainyl-CoA--carnitine CoA-transferase</fullName>
    </submittedName>
</protein>
<dbReference type="GO" id="GO:0016740">
    <property type="term" value="F:transferase activity"/>
    <property type="evidence" value="ECO:0007669"/>
    <property type="project" value="UniProtKB-KW"/>
</dbReference>
<dbReference type="InterPro" id="IPR044855">
    <property type="entry name" value="CoA-Trfase_III_dom3_sf"/>
</dbReference>
<proteinExistence type="inferred from homology"/>
<dbReference type="AlphaFoldDB" id="A0A3N0B150"/>
<dbReference type="Gene3D" id="3.40.50.10540">
    <property type="entry name" value="Crotonobetainyl-coa:carnitine coa-transferase, domain 1"/>
    <property type="match status" value="1"/>
</dbReference>
<gene>
    <name evidence="3" type="ORF">DMP06_03675</name>
</gene>
<dbReference type="InterPro" id="IPR050509">
    <property type="entry name" value="CoA-transferase_III"/>
</dbReference>
<dbReference type="Gene3D" id="3.30.1540.10">
    <property type="entry name" value="formyl-coa transferase, domain 3"/>
    <property type="match status" value="1"/>
</dbReference>
<dbReference type="OrthoDB" id="9797653at2"/>
<sequence>MGSKAKSVPSIAGHEFCKPSSGISNAYENSEEQDVKTQEIPQFGLLSGYRVVMIGLSVAGPFAGELYAEHGADVIWIENPTVPDMGRFSCHAGSTQQDRRNMRSLAMNYLKGEGREAFLELLKTTDVLIEASVGGRFEKYGLGDEVLWEVNPRLVIAHISGFGQTGVPEYVKRASYDPIAQAFGCVMRMNGLAGQPSAPAMVFPGDYSAAFYAFGMTAAALLKRQETGKGESIDVAQFEALMRMQSQYAINGWRFGEEYVKEGNHSLICALYGTYTCKDGEEVYVLFLGPGVLKAGLPLIGLEYGSELFPEGEGIIPYGSHAADVAEEAFATFLAQHTAEEVEDILANNGVPCSRLMGYADAARDPQYQARGVVARWTATDGKTELPGVKVVPELKNNPGMIWRGAPCIGQDNEDILEELGFSDERIARMYEDRMLGQRSYEESFAE</sequence>
<dbReference type="Proteomes" id="UP000269591">
    <property type="component" value="Unassembled WGS sequence"/>
</dbReference>
<dbReference type="InterPro" id="IPR023606">
    <property type="entry name" value="CoA-Trfase_III_dom_1_sf"/>
</dbReference>
<evidence type="ECO:0000313" key="4">
    <source>
        <dbReference type="Proteomes" id="UP000269591"/>
    </source>
</evidence>
<comment type="similarity">
    <text evidence="1">Belongs to the CoA-transferase III family.</text>
</comment>
<evidence type="ECO:0000256" key="1">
    <source>
        <dbReference type="ARBA" id="ARBA00008383"/>
    </source>
</evidence>
<dbReference type="Pfam" id="PF02515">
    <property type="entry name" value="CoA_transf_3"/>
    <property type="match status" value="1"/>
</dbReference>
<keyword evidence="2 3" id="KW-0808">Transferase</keyword>
<dbReference type="EMBL" id="QIBX01000004">
    <property type="protein sequence ID" value="RNL40861.1"/>
    <property type="molecule type" value="Genomic_DNA"/>
</dbReference>
<reference evidence="4" key="1">
    <citation type="submission" date="2018-05" db="EMBL/GenBank/DDBJ databases">
        <title>Genome Sequencing of selected type strains of the family Eggerthellaceae.</title>
        <authorList>
            <person name="Danylec N."/>
            <person name="Stoll D.A."/>
            <person name="Doetsch A."/>
            <person name="Huch M."/>
        </authorList>
    </citation>
    <scope>NUCLEOTIDE SEQUENCE [LARGE SCALE GENOMIC DNA]</scope>
    <source>
        <strain evidence="4">DSM 24851</strain>
    </source>
</reference>
<dbReference type="PANTHER" id="PTHR48228:SF6">
    <property type="entry name" value="L-CARNITINE COA-TRANSFERASE"/>
    <property type="match status" value="1"/>
</dbReference>
<dbReference type="InterPro" id="IPR003673">
    <property type="entry name" value="CoA-Trfase_fam_III"/>
</dbReference>
<organism evidence="3 4">
    <name type="scientific">Slackia equolifaciens</name>
    <dbReference type="NCBI Taxonomy" id="498718"/>
    <lineage>
        <taxon>Bacteria</taxon>
        <taxon>Bacillati</taxon>
        <taxon>Actinomycetota</taxon>
        <taxon>Coriobacteriia</taxon>
        <taxon>Eggerthellales</taxon>
        <taxon>Eggerthellaceae</taxon>
        <taxon>Slackia</taxon>
    </lineage>
</organism>
<name>A0A3N0B150_9ACTN</name>
<dbReference type="SUPFAM" id="SSF89796">
    <property type="entry name" value="CoA-transferase family III (CaiB/BaiF)"/>
    <property type="match status" value="1"/>
</dbReference>
<evidence type="ECO:0000313" key="3">
    <source>
        <dbReference type="EMBL" id="RNL40861.1"/>
    </source>
</evidence>
<comment type="caution">
    <text evidence="3">The sequence shown here is derived from an EMBL/GenBank/DDBJ whole genome shotgun (WGS) entry which is preliminary data.</text>
</comment>
<keyword evidence="4" id="KW-1185">Reference proteome</keyword>
<accession>A0A3N0B150</accession>